<name>A0ABQ6K103_9MICO</name>
<dbReference type="Gene3D" id="3.40.50.1820">
    <property type="entry name" value="alpha/beta hydrolase"/>
    <property type="match status" value="1"/>
</dbReference>
<protein>
    <submittedName>
        <fullName evidence="2">Hydrolase</fullName>
    </submittedName>
</protein>
<dbReference type="PANTHER" id="PTHR13136:SF11">
    <property type="entry name" value="TESTIS-EXPRESSED PROTEIN 30"/>
    <property type="match status" value="1"/>
</dbReference>
<dbReference type="InterPro" id="IPR026555">
    <property type="entry name" value="NSL3/Tex30"/>
</dbReference>
<dbReference type="SUPFAM" id="SSF53474">
    <property type="entry name" value="alpha/beta-Hydrolases"/>
    <property type="match status" value="1"/>
</dbReference>
<dbReference type="RefSeq" id="WP_284253140.1">
    <property type="nucleotide sequence ID" value="NZ_BSVB01000001.1"/>
</dbReference>
<comment type="caution">
    <text evidence="2">The sequence shown here is derived from an EMBL/GenBank/DDBJ whole genome shotgun (WGS) entry which is preliminary data.</text>
</comment>
<evidence type="ECO:0000313" key="3">
    <source>
        <dbReference type="Proteomes" id="UP001157034"/>
    </source>
</evidence>
<proteinExistence type="predicted"/>
<dbReference type="EMBL" id="BSVB01000001">
    <property type="protein sequence ID" value="GMA94133.1"/>
    <property type="molecule type" value="Genomic_DNA"/>
</dbReference>
<dbReference type="Proteomes" id="UP001157034">
    <property type="component" value="Unassembled WGS sequence"/>
</dbReference>
<dbReference type="InterPro" id="IPR046879">
    <property type="entry name" value="KANL3/Tex30_Abhydrolase"/>
</dbReference>
<evidence type="ECO:0000313" key="2">
    <source>
        <dbReference type="EMBL" id="GMA94133.1"/>
    </source>
</evidence>
<reference evidence="3" key="1">
    <citation type="journal article" date="2019" name="Int. J. Syst. Evol. Microbiol.">
        <title>The Global Catalogue of Microorganisms (GCM) 10K type strain sequencing project: providing services to taxonomists for standard genome sequencing and annotation.</title>
        <authorList>
            <consortium name="The Broad Institute Genomics Platform"/>
            <consortium name="The Broad Institute Genome Sequencing Center for Infectious Disease"/>
            <person name="Wu L."/>
            <person name="Ma J."/>
        </authorList>
    </citation>
    <scope>NUCLEOTIDE SEQUENCE [LARGE SCALE GENOMIC DNA]</scope>
    <source>
        <strain evidence="3">NBRC 108894</strain>
    </source>
</reference>
<dbReference type="GO" id="GO:0016787">
    <property type="term" value="F:hydrolase activity"/>
    <property type="evidence" value="ECO:0007669"/>
    <property type="project" value="UniProtKB-KW"/>
</dbReference>
<evidence type="ECO:0000259" key="1">
    <source>
        <dbReference type="Pfam" id="PF20408"/>
    </source>
</evidence>
<sequence>MPDLLITGPDDGPTLMLAHGAGAAMDSRWMDDMAARLSARGIRVVRFEFAYMAARRSGSRPPVPRADRVLGEYRVAWEQAGRPALIGGKSYGGRVASMVADSLRPDGLRGLVCLGYPFHPPGRPEQLRTAHLEHLATPALICQGERDPMGTTADVAGYALAPTITISWAPDGDHDLRPRKASGHTPAENLDAAAAAVAAFARRHPSGPFPLLPPPSI</sequence>
<dbReference type="PANTHER" id="PTHR13136">
    <property type="entry name" value="TESTIS DEVELOPMENT PROTEIN PRTD"/>
    <property type="match status" value="1"/>
</dbReference>
<dbReference type="InterPro" id="IPR029058">
    <property type="entry name" value="AB_hydrolase_fold"/>
</dbReference>
<accession>A0ABQ6K103</accession>
<keyword evidence="2" id="KW-0378">Hydrolase</keyword>
<organism evidence="2 3">
    <name type="scientific">Pseudolysinimonas kribbensis</name>
    <dbReference type="NCBI Taxonomy" id="433641"/>
    <lineage>
        <taxon>Bacteria</taxon>
        <taxon>Bacillati</taxon>
        <taxon>Actinomycetota</taxon>
        <taxon>Actinomycetes</taxon>
        <taxon>Micrococcales</taxon>
        <taxon>Microbacteriaceae</taxon>
        <taxon>Pseudolysinimonas</taxon>
    </lineage>
</organism>
<dbReference type="Pfam" id="PF20408">
    <property type="entry name" value="Abhydrolase_11"/>
    <property type="match status" value="1"/>
</dbReference>
<gene>
    <name evidence="2" type="ORF">GCM10025881_09570</name>
</gene>
<keyword evidence="3" id="KW-1185">Reference proteome</keyword>
<feature type="domain" description="KANL3/Tex30 alpha/beta hydrolase-like" evidence="1">
    <location>
        <begin position="14"/>
        <end position="201"/>
    </location>
</feature>